<dbReference type="Gene3D" id="3.30.420.10">
    <property type="entry name" value="Ribonuclease H-like superfamily/Ribonuclease H"/>
    <property type="match status" value="1"/>
</dbReference>
<name>A0A438D9R4_VITVI</name>
<dbReference type="InterPro" id="IPR001584">
    <property type="entry name" value="Integrase_cat-core"/>
</dbReference>
<evidence type="ECO:0000313" key="3">
    <source>
        <dbReference type="Proteomes" id="UP000288805"/>
    </source>
</evidence>
<dbReference type="InterPro" id="IPR012337">
    <property type="entry name" value="RNaseH-like_sf"/>
</dbReference>
<dbReference type="PANTHER" id="PTHR48475:SF2">
    <property type="entry name" value="RIBONUCLEASE H"/>
    <property type="match status" value="1"/>
</dbReference>
<dbReference type="PANTHER" id="PTHR48475">
    <property type="entry name" value="RIBONUCLEASE H"/>
    <property type="match status" value="1"/>
</dbReference>
<feature type="domain" description="Integrase catalytic" evidence="1">
    <location>
        <begin position="81"/>
        <end position="157"/>
    </location>
</feature>
<sequence length="157" mass="18293">MHEIVEYLRTRELPGDEKHAHKIRVQVARPTLINDSLYIWYFRGSYLKCLSDPEARYVIAELHEDVCGNHADKCTLAHRAHTQGPWSFVLWRMDIVGHLPVAAAQKKFLLIAIDYFNKWVEAEAYARIKDKDVSKFVWKNIVYRFGILQAIIVDNGP</sequence>
<dbReference type="Proteomes" id="UP000288805">
    <property type="component" value="Unassembled WGS sequence"/>
</dbReference>
<dbReference type="InterPro" id="IPR036397">
    <property type="entry name" value="RNaseH_sf"/>
</dbReference>
<dbReference type="PROSITE" id="PS50994">
    <property type="entry name" value="INTEGRASE"/>
    <property type="match status" value="1"/>
</dbReference>
<protein>
    <recommendedName>
        <fullName evidence="1">Integrase catalytic domain-containing protein</fullName>
    </recommendedName>
</protein>
<gene>
    <name evidence="2" type="ORF">CK203_080085</name>
</gene>
<reference evidence="2 3" key="1">
    <citation type="journal article" date="2018" name="PLoS Genet.">
        <title>Population sequencing reveals clonal diversity and ancestral inbreeding in the grapevine cultivar Chardonnay.</title>
        <authorList>
            <person name="Roach M.J."/>
            <person name="Johnson D.L."/>
            <person name="Bohlmann J."/>
            <person name="van Vuuren H.J."/>
            <person name="Jones S.J."/>
            <person name="Pretorius I.S."/>
            <person name="Schmidt S.A."/>
            <person name="Borneman A.R."/>
        </authorList>
    </citation>
    <scope>NUCLEOTIDE SEQUENCE [LARGE SCALE GENOMIC DNA]</scope>
    <source>
        <strain evidence="3">cv. Chardonnay</strain>
        <tissue evidence="2">Leaf</tissue>
    </source>
</reference>
<evidence type="ECO:0000259" key="1">
    <source>
        <dbReference type="PROSITE" id="PS50994"/>
    </source>
</evidence>
<dbReference type="GO" id="GO:0003676">
    <property type="term" value="F:nucleic acid binding"/>
    <property type="evidence" value="ECO:0007669"/>
    <property type="project" value="InterPro"/>
</dbReference>
<dbReference type="GO" id="GO:0015074">
    <property type="term" value="P:DNA integration"/>
    <property type="evidence" value="ECO:0007669"/>
    <property type="project" value="InterPro"/>
</dbReference>
<comment type="caution">
    <text evidence="2">The sequence shown here is derived from an EMBL/GenBank/DDBJ whole genome shotgun (WGS) entry which is preliminary data.</text>
</comment>
<accession>A0A438D9R4</accession>
<proteinExistence type="predicted"/>
<evidence type="ECO:0000313" key="2">
    <source>
        <dbReference type="EMBL" id="RVW32192.1"/>
    </source>
</evidence>
<dbReference type="AlphaFoldDB" id="A0A438D9R4"/>
<dbReference type="EMBL" id="QGNW01001725">
    <property type="protein sequence ID" value="RVW32192.1"/>
    <property type="molecule type" value="Genomic_DNA"/>
</dbReference>
<organism evidence="2 3">
    <name type="scientific">Vitis vinifera</name>
    <name type="common">Grape</name>
    <dbReference type="NCBI Taxonomy" id="29760"/>
    <lineage>
        <taxon>Eukaryota</taxon>
        <taxon>Viridiplantae</taxon>
        <taxon>Streptophyta</taxon>
        <taxon>Embryophyta</taxon>
        <taxon>Tracheophyta</taxon>
        <taxon>Spermatophyta</taxon>
        <taxon>Magnoliopsida</taxon>
        <taxon>eudicotyledons</taxon>
        <taxon>Gunneridae</taxon>
        <taxon>Pentapetalae</taxon>
        <taxon>rosids</taxon>
        <taxon>Vitales</taxon>
        <taxon>Vitaceae</taxon>
        <taxon>Viteae</taxon>
        <taxon>Vitis</taxon>
    </lineage>
</organism>
<dbReference type="SUPFAM" id="SSF53098">
    <property type="entry name" value="Ribonuclease H-like"/>
    <property type="match status" value="1"/>
</dbReference>